<comment type="caution">
    <text evidence="2">The sequence shown here is derived from an EMBL/GenBank/DDBJ whole genome shotgun (WGS) entry which is preliminary data.</text>
</comment>
<evidence type="ECO:0000313" key="2">
    <source>
        <dbReference type="EMBL" id="RRT76469.1"/>
    </source>
</evidence>
<proteinExistence type="predicted"/>
<protein>
    <submittedName>
        <fullName evidence="2">Uncharacterized protein</fullName>
    </submittedName>
</protein>
<sequence length="139" mass="14486">MGEAASVDFCNALPLPALAAPSPLPIAAGRCLLFLPLLLAPSSPTSVAPSRASATPSLRCYHLRILLGDAASDRSEAPPQLLLGVLSVATINPCSNNYSRRSQSMSSPSDTIFPVAAASSPSSSRDRNPPLQHRHCTLL</sequence>
<dbReference type="AlphaFoldDB" id="A0A427AJN9"/>
<evidence type="ECO:0000256" key="1">
    <source>
        <dbReference type="SAM" id="MobiDB-lite"/>
    </source>
</evidence>
<evidence type="ECO:0000313" key="3">
    <source>
        <dbReference type="Proteomes" id="UP000287651"/>
    </source>
</evidence>
<feature type="region of interest" description="Disordered" evidence="1">
    <location>
        <begin position="97"/>
        <end position="139"/>
    </location>
</feature>
<reference evidence="2 3" key="1">
    <citation type="journal article" date="2014" name="Agronomy (Basel)">
        <title>A Draft Genome Sequence for Ensete ventricosum, the Drought-Tolerant Tree Against Hunger.</title>
        <authorList>
            <person name="Harrison J."/>
            <person name="Moore K.A."/>
            <person name="Paszkiewicz K."/>
            <person name="Jones T."/>
            <person name="Grant M."/>
            <person name="Ambacheew D."/>
            <person name="Muzemil S."/>
            <person name="Studholme D.J."/>
        </authorList>
    </citation>
    <scope>NUCLEOTIDE SEQUENCE [LARGE SCALE GENOMIC DNA]</scope>
</reference>
<accession>A0A427AJN9</accession>
<feature type="compositionally biased region" description="Low complexity" evidence="1">
    <location>
        <begin position="97"/>
        <end position="109"/>
    </location>
</feature>
<name>A0A427AJN9_ENSVE</name>
<dbReference type="EMBL" id="AMZH03002185">
    <property type="protein sequence ID" value="RRT76469.1"/>
    <property type="molecule type" value="Genomic_DNA"/>
</dbReference>
<dbReference type="Proteomes" id="UP000287651">
    <property type="component" value="Unassembled WGS sequence"/>
</dbReference>
<gene>
    <name evidence="2" type="ORF">B296_00006351</name>
</gene>
<organism evidence="2 3">
    <name type="scientific">Ensete ventricosum</name>
    <name type="common">Abyssinian banana</name>
    <name type="synonym">Musa ensete</name>
    <dbReference type="NCBI Taxonomy" id="4639"/>
    <lineage>
        <taxon>Eukaryota</taxon>
        <taxon>Viridiplantae</taxon>
        <taxon>Streptophyta</taxon>
        <taxon>Embryophyta</taxon>
        <taxon>Tracheophyta</taxon>
        <taxon>Spermatophyta</taxon>
        <taxon>Magnoliopsida</taxon>
        <taxon>Liliopsida</taxon>
        <taxon>Zingiberales</taxon>
        <taxon>Musaceae</taxon>
        <taxon>Ensete</taxon>
    </lineage>
</organism>